<protein>
    <submittedName>
        <fullName evidence="1">Uncharacterized protein</fullName>
    </submittedName>
</protein>
<sequence length="72" mass="7807">MPRDVHKLAAAAVLQGQESEDAAMLAHCREQAMRPTPEAGSFATAFALLRLTDMARRLIVSDLRDEAAEAGR</sequence>
<evidence type="ECO:0000313" key="2">
    <source>
        <dbReference type="Proteomes" id="UP000325255"/>
    </source>
</evidence>
<comment type="caution">
    <text evidence="1">The sequence shown here is derived from an EMBL/GenBank/DDBJ whole genome shotgun (WGS) entry which is preliminary data.</text>
</comment>
<keyword evidence="2" id="KW-1185">Reference proteome</keyword>
<organism evidence="1 2">
    <name type="scientific">Rhodovastum atsumiense</name>
    <dbReference type="NCBI Taxonomy" id="504468"/>
    <lineage>
        <taxon>Bacteria</taxon>
        <taxon>Pseudomonadati</taxon>
        <taxon>Pseudomonadota</taxon>
        <taxon>Alphaproteobacteria</taxon>
        <taxon>Acetobacterales</taxon>
        <taxon>Acetobacteraceae</taxon>
        <taxon>Rhodovastum</taxon>
    </lineage>
</organism>
<reference evidence="1 2" key="1">
    <citation type="submission" date="2019-09" db="EMBL/GenBank/DDBJ databases">
        <title>Genome sequence of Rhodovastum atsumiense, a diverse member of the Acetobacteraceae family of non-sulfur purple photosynthetic bacteria.</title>
        <authorList>
            <person name="Meyer T."/>
            <person name="Kyndt J."/>
        </authorList>
    </citation>
    <scope>NUCLEOTIDE SEQUENCE [LARGE SCALE GENOMIC DNA]</scope>
    <source>
        <strain evidence="1 2">DSM 21279</strain>
    </source>
</reference>
<gene>
    <name evidence="1" type="ORF">F1189_13740</name>
</gene>
<dbReference type="Proteomes" id="UP000325255">
    <property type="component" value="Unassembled WGS sequence"/>
</dbReference>
<dbReference type="RefSeq" id="WP_150041393.1">
    <property type="nucleotide sequence ID" value="NZ_OW485606.1"/>
</dbReference>
<dbReference type="EMBL" id="VWPK01000019">
    <property type="protein sequence ID" value="KAA5611619.1"/>
    <property type="molecule type" value="Genomic_DNA"/>
</dbReference>
<accession>A0A5M6IUJ2</accession>
<dbReference type="AlphaFoldDB" id="A0A5M6IUJ2"/>
<name>A0A5M6IUJ2_9PROT</name>
<proteinExistence type="predicted"/>
<evidence type="ECO:0000313" key="1">
    <source>
        <dbReference type="EMBL" id="KAA5611619.1"/>
    </source>
</evidence>